<keyword evidence="2" id="KW-1185">Reference proteome</keyword>
<accession>A0A9E6RH22</accession>
<dbReference type="KEGG" id="cmet:K6K41_04435"/>
<evidence type="ECO:0000313" key="2">
    <source>
        <dbReference type="Proteomes" id="UP000825701"/>
    </source>
</evidence>
<protein>
    <submittedName>
        <fullName evidence="1">Uncharacterized protein</fullName>
    </submittedName>
</protein>
<name>A0A9E6RH22_9HYPH</name>
<dbReference type="AlphaFoldDB" id="A0A9E6RH22"/>
<dbReference type="Proteomes" id="UP000825701">
    <property type="component" value="Chromosome"/>
</dbReference>
<dbReference type="EMBL" id="CP081869">
    <property type="protein sequence ID" value="QZO00892.1"/>
    <property type="molecule type" value="Genomic_DNA"/>
</dbReference>
<proteinExistence type="predicted"/>
<gene>
    <name evidence="1" type="ORF">K6K41_04435</name>
</gene>
<evidence type="ECO:0000313" key="1">
    <source>
        <dbReference type="EMBL" id="QZO00892.1"/>
    </source>
</evidence>
<reference evidence="1" key="1">
    <citation type="submission" date="2021-08" db="EMBL/GenBank/DDBJ databases">
        <authorList>
            <person name="Zhang H."/>
            <person name="Xu M."/>
            <person name="Yu Z."/>
            <person name="Yang L."/>
            <person name="Cai Y."/>
        </authorList>
    </citation>
    <scope>NUCLEOTIDE SEQUENCE</scope>
    <source>
        <strain evidence="1">CHL1</strain>
    </source>
</reference>
<sequence length="76" mass="8145">MSASTFLNDCDFDALVDTLHALTNAMRDRGDIDRWQIRLALGEHGVAPAGAAGDFDERLAQSLGAARRGWSGRDAA</sequence>
<dbReference type="RefSeq" id="WP_261405906.1">
    <property type="nucleotide sequence ID" value="NZ_CP081869.1"/>
</dbReference>
<organism evidence="1 2">
    <name type="scientific">Chenggangzhangella methanolivorans</name>
    <dbReference type="NCBI Taxonomy" id="1437009"/>
    <lineage>
        <taxon>Bacteria</taxon>
        <taxon>Pseudomonadati</taxon>
        <taxon>Pseudomonadota</taxon>
        <taxon>Alphaproteobacteria</taxon>
        <taxon>Hyphomicrobiales</taxon>
        <taxon>Methylopilaceae</taxon>
        <taxon>Chenggangzhangella</taxon>
    </lineage>
</organism>